<evidence type="ECO:0000256" key="4">
    <source>
        <dbReference type="ARBA" id="ARBA00022927"/>
    </source>
</evidence>
<dbReference type="InterPro" id="IPR038379">
    <property type="entry name" value="SecE_sf"/>
</dbReference>
<dbReference type="Proteomes" id="UP000249495">
    <property type="component" value="Chromosome 1"/>
</dbReference>
<keyword evidence="4" id="KW-0653">Protein transport</keyword>
<evidence type="ECO:0000256" key="2">
    <source>
        <dbReference type="ARBA" id="ARBA00022448"/>
    </source>
</evidence>
<gene>
    <name evidence="9" type="primary">secE</name>
    <name evidence="9" type="ORF">NCTC12278_00343</name>
</gene>
<proteinExistence type="predicted"/>
<organism evidence="9 10">
    <name type="scientific">Streptococcus ferus</name>
    <dbReference type="NCBI Taxonomy" id="1345"/>
    <lineage>
        <taxon>Bacteria</taxon>
        <taxon>Bacillati</taxon>
        <taxon>Bacillota</taxon>
        <taxon>Bacilli</taxon>
        <taxon>Lactobacillales</taxon>
        <taxon>Streptococcaceae</taxon>
        <taxon>Streptococcus</taxon>
    </lineage>
</organism>
<dbReference type="KEGG" id="sfer:NCTC12278_00343"/>
<feature type="transmembrane region" description="Helical" evidence="8">
    <location>
        <begin position="26"/>
        <end position="43"/>
    </location>
</feature>
<dbReference type="InterPro" id="IPR005807">
    <property type="entry name" value="SecE_bac"/>
</dbReference>
<dbReference type="GO" id="GO:0006886">
    <property type="term" value="P:intracellular protein transport"/>
    <property type="evidence" value="ECO:0007669"/>
    <property type="project" value="InterPro"/>
</dbReference>
<dbReference type="NCBIfam" id="TIGR00964">
    <property type="entry name" value="secE_bact"/>
    <property type="match status" value="1"/>
</dbReference>
<evidence type="ECO:0000256" key="6">
    <source>
        <dbReference type="ARBA" id="ARBA00023010"/>
    </source>
</evidence>
<dbReference type="Pfam" id="PF00584">
    <property type="entry name" value="SecE"/>
    <property type="match status" value="1"/>
</dbReference>
<protein>
    <submittedName>
        <fullName evidence="9">Preprotein translocase subunit SecE</fullName>
    </submittedName>
</protein>
<comment type="subcellular location">
    <subcellularLocation>
        <location evidence="1">Membrane</location>
    </subcellularLocation>
</comment>
<keyword evidence="5 8" id="KW-1133">Transmembrane helix</keyword>
<evidence type="ECO:0000256" key="3">
    <source>
        <dbReference type="ARBA" id="ARBA00022692"/>
    </source>
</evidence>
<keyword evidence="7 8" id="KW-0472">Membrane</keyword>
<dbReference type="InterPro" id="IPR001901">
    <property type="entry name" value="Translocase_SecE/Sec61-g"/>
</dbReference>
<evidence type="ECO:0000313" key="9">
    <source>
        <dbReference type="EMBL" id="SQF39457.1"/>
    </source>
</evidence>
<keyword evidence="6" id="KW-0811">Translocation</keyword>
<dbReference type="Gene3D" id="1.20.5.1030">
    <property type="entry name" value="Preprotein translocase secy subunit"/>
    <property type="match status" value="1"/>
</dbReference>
<dbReference type="RefSeq" id="WP_018031004.1">
    <property type="nucleotide sequence ID" value="NZ_CAMCCF010000007.1"/>
</dbReference>
<dbReference type="OrthoDB" id="9813233at2"/>
<sequence>MKFIGGVFTVLKETTWPTRKQAWHDFISILEYSAFFTLLIYLFDKLLRLGLVDLLNRF</sequence>
<name>A0A2X3W1G0_9STRE</name>
<evidence type="ECO:0000256" key="1">
    <source>
        <dbReference type="ARBA" id="ARBA00004370"/>
    </source>
</evidence>
<dbReference type="EMBL" id="LS483343">
    <property type="protein sequence ID" value="SQF39457.1"/>
    <property type="molecule type" value="Genomic_DNA"/>
</dbReference>
<dbReference type="GO" id="GO:0016020">
    <property type="term" value="C:membrane"/>
    <property type="evidence" value="ECO:0007669"/>
    <property type="project" value="UniProtKB-SubCell"/>
</dbReference>
<evidence type="ECO:0000256" key="8">
    <source>
        <dbReference type="SAM" id="Phobius"/>
    </source>
</evidence>
<accession>A0A2X3W1G0</accession>
<dbReference type="GO" id="GO:0008320">
    <property type="term" value="F:protein transmembrane transporter activity"/>
    <property type="evidence" value="ECO:0007669"/>
    <property type="project" value="InterPro"/>
</dbReference>
<reference evidence="9 10" key="1">
    <citation type="submission" date="2018-06" db="EMBL/GenBank/DDBJ databases">
        <authorList>
            <consortium name="Pathogen Informatics"/>
            <person name="Doyle S."/>
        </authorList>
    </citation>
    <scope>NUCLEOTIDE SEQUENCE [LARGE SCALE GENOMIC DNA]</scope>
    <source>
        <strain evidence="9 10">NCTC12278</strain>
    </source>
</reference>
<keyword evidence="10" id="KW-1185">Reference proteome</keyword>
<evidence type="ECO:0000256" key="7">
    <source>
        <dbReference type="ARBA" id="ARBA00023136"/>
    </source>
</evidence>
<keyword evidence="2" id="KW-0813">Transport</keyword>
<dbReference type="STRING" id="1123303.GCA_000372425_01690"/>
<dbReference type="AlphaFoldDB" id="A0A2X3W1G0"/>
<dbReference type="GO" id="GO:0006605">
    <property type="term" value="P:protein targeting"/>
    <property type="evidence" value="ECO:0007669"/>
    <property type="project" value="InterPro"/>
</dbReference>
<dbReference type="GO" id="GO:0009306">
    <property type="term" value="P:protein secretion"/>
    <property type="evidence" value="ECO:0007669"/>
    <property type="project" value="InterPro"/>
</dbReference>
<evidence type="ECO:0000256" key="5">
    <source>
        <dbReference type="ARBA" id="ARBA00022989"/>
    </source>
</evidence>
<keyword evidence="3 8" id="KW-0812">Transmembrane</keyword>
<evidence type="ECO:0000313" key="10">
    <source>
        <dbReference type="Proteomes" id="UP000249495"/>
    </source>
</evidence>